<dbReference type="Proteomes" id="UP000827724">
    <property type="component" value="Unassembled WGS sequence"/>
</dbReference>
<protein>
    <submittedName>
        <fullName evidence="1">Uncharacterized protein</fullName>
    </submittedName>
</protein>
<keyword evidence="2" id="KW-1185">Reference proteome</keyword>
<dbReference type="EMBL" id="JAIWOZ010000004">
    <property type="protein sequence ID" value="KAH6606014.1"/>
    <property type="molecule type" value="Genomic_DNA"/>
</dbReference>
<accession>A0A9P8QIX6</accession>
<gene>
    <name evidence="1" type="ORF">Trco_005167</name>
</gene>
<organism evidence="1 2">
    <name type="scientific">Trichoderma cornu-damae</name>
    <dbReference type="NCBI Taxonomy" id="654480"/>
    <lineage>
        <taxon>Eukaryota</taxon>
        <taxon>Fungi</taxon>
        <taxon>Dikarya</taxon>
        <taxon>Ascomycota</taxon>
        <taxon>Pezizomycotina</taxon>
        <taxon>Sordariomycetes</taxon>
        <taxon>Hypocreomycetidae</taxon>
        <taxon>Hypocreales</taxon>
        <taxon>Hypocreaceae</taxon>
        <taxon>Trichoderma</taxon>
    </lineage>
</organism>
<proteinExistence type="predicted"/>
<evidence type="ECO:0000313" key="2">
    <source>
        <dbReference type="Proteomes" id="UP000827724"/>
    </source>
</evidence>
<reference evidence="1" key="1">
    <citation type="submission" date="2021-08" db="EMBL/GenBank/DDBJ databases">
        <title>Chromosome-Level Trichoderma cornu-damae using Hi-C Data.</title>
        <authorList>
            <person name="Kim C.S."/>
        </authorList>
    </citation>
    <scope>NUCLEOTIDE SEQUENCE</scope>
    <source>
        <strain evidence="1">KA19-0412C</strain>
    </source>
</reference>
<evidence type="ECO:0000313" key="1">
    <source>
        <dbReference type="EMBL" id="KAH6606014.1"/>
    </source>
</evidence>
<name>A0A9P8QIX6_9HYPO</name>
<comment type="caution">
    <text evidence="1">The sequence shown here is derived from an EMBL/GenBank/DDBJ whole genome shotgun (WGS) entry which is preliminary data.</text>
</comment>
<dbReference type="AlphaFoldDB" id="A0A9P8QIX6"/>
<sequence>MATVSVILGIGKLVAEPNSDKHLAETVTMIETDEDIATDGGPEPQKIPPEGIAAVIRIEKGDETETETETAIGVAIGVATGVATVSDDAGVRLKKEMVVDARASIALAMKIRGVTAARWLGVEPALL</sequence>